<dbReference type="SUPFAM" id="SSF101307">
    <property type="entry name" value="YutG-like"/>
    <property type="match status" value="1"/>
</dbReference>
<proteinExistence type="predicted"/>
<keyword evidence="1" id="KW-0442">Lipid degradation</keyword>
<dbReference type="GO" id="GO:0009395">
    <property type="term" value="P:phospholipid catabolic process"/>
    <property type="evidence" value="ECO:0007669"/>
    <property type="project" value="UniProtKB-KW"/>
</dbReference>
<organism evidence="4 5">
    <name type="scientific">Nisaea acidiphila</name>
    <dbReference type="NCBI Taxonomy" id="1862145"/>
    <lineage>
        <taxon>Bacteria</taxon>
        <taxon>Pseudomonadati</taxon>
        <taxon>Pseudomonadota</taxon>
        <taxon>Alphaproteobacteria</taxon>
        <taxon>Rhodospirillales</taxon>
        <taxon>Thalassobaculaceae</taxon>
        <taxon>Nisaea</taxon>
    </lineage>
</organism>
<dbReference type="EC" id="3.1.3.27" evidence="1"/>
<dbReference type="PANTHER" id="PTHR36305">
    <property type="entry name" value="PHOSPHATIDYLGLYCEROPHOSPHATASE A"/>
    <property type="match status" value="1"/>
</dbReference>
<dbReference type="Proteomes" id="UP001060336">
    <property type="component" value="Chromosome"/>
</dbReference>
<name>A0A9J7ASE9_9PROT</name>
<evidence type="ECO:0000256" key="1">
    <source>
        <dbReference type="PIRNR" id="PIRNR006162"/>
    </source>
</evidence>
<dbReference type="Pfam" id="PF04608">
    <property type="entry name" value="PgpA"/>
    <property type="match status" value="1"/>
</dbReference>
<dbReference type="InterPro" id="IPR026037">
    <property type="entry name" value="PgpA"/>
</dbReference>
<reference evidence="4" key="1">
    <citation type="submission" date="2022-08" db="EMBL/GenBank/DDBJ databases">
        <title>Nisaea acidiphila sp. nov., isolated from a marine algal debris and emended description of the genus Nisaea Urios et al. 2008.</title>
        <authorList>
            <person name="Kwon K."/>
        </authorList>
    </citation>
    <scope>NUCLEOTIDE SEQUENCE</scope>
    <source>
        <strain evidence="4">MEBiC11861</strain>
    </source>
</reference>
<keyword evidence="1" id="KW-0378">Hydrolase</keyword>
<comment type="subcellular location">
    <subcellularLocation>
        <location evidence="1">Cell inner membrane</location>
        <topology evidence="1">Multi-pass membrane protein</topology>
    </subcellularLocation>
</comment>
<keyword evidence="2" id="KW-1133">Transmembrane helix</keyword>
<comment type="pathway">
    <text evidence="1">Phospholipid metabolism; phosphatidylglycerol biosynthesis; phosphatidylglycerol from CDP-diacylglycerol: step 2/2.</text>
</comment>
<sequence length="156" mass="16462">MTAPLPLLHPARIAATFFWVGHAPVAPGTWGSLAAVPFAWAMLAFGGWKLLAGGVIVVTLIGFWSSGTYSKALGWKDPGEVVIDEVAGQWLALLPAALDPVSFAIGFAAFRIFDITKPFPAGWADSKLDGAAGIMVDDLFAGVYAALMVLAYQHFV</sequence>
<dbReference type="GO" id="GO:0046872">
    <property type="term" value="F:metal ion binding"/>
    <property type="evidence" value="ECO:0007669"/>
    <property type="project" value="UniProtKB-KW"/>
</dbReference>
<keyword evidence="5" id="KW-1185">Reference proteome</keyword>
<dbReference type="InterPro" id="IPR036681">
    <property type="entry name" value="PgpA-like_sf"/>
</dbReference>
<dbReference type="EMBL" id="CP102480">
    <property type="protein sequence ID" value="UUX50191.1"/>
    <property type="molecule type" value="Genomic_DNA"/>
</dbReference>
<keyword evidence="1" id="KW-1208">Phospholipid metabolism</keyword>
<dbReference type="RefSeq" id="WP_257769284.1">
    <property type="nucleotide sequence ID" value="NZ_CP102480.1"/>
</dbReference>
<dbReference type="GO" id="GO:0008962">
    <property type="term" value="F:phosphatidylglycerophosphatase activity"/>
    <property type="evidence" value="ECO:0007669"/>
    <property type="project" value="UniProtKB-EC"/>
</dbReference>
<keyword evidence="1" id="KW-1003">Cell membrane</keyword>
<accession>A0A9J7ASE9</accession>
<dbReference type="PIRSF" id="PIRSF006162">
    <property type="entry name" value="PgpA"/>
    <property type="match status" value="1"/>
</dbReference>
<dbReference type="AlphaFoldDB" id="A0A9J7ASE9"/>
<keyword evidence="1" id="KW-0479">Metal-binding</keyword>
<comment type="catalytic activity">
    <reaction evidence="1">
        <text>a 1,2-diacyl-sn-glycero-3-phospho-(1'-sn-glycero-3'-phosphate) + H2O = a 1,2-diacyl-sn-glycero-3-phospho-(1'-sn-glycerol) + phosphate</text>
        <dbReference type="Rhea" id="RHEA:33751"/>
        <dbReference type="ChEBI" id="CHEBI:15377"/>
        <dbReference type="ChEBI" id="CHEBI:43474"/>
        <dbReference type="ChEBI" id="CHEBI:60110"/>
        <dbReference type="ChEBI" id="CHEBI:64716"/>
        <dbReference type="EC" id="3.1.3.27"/>
    </reaction>
</comment>
<keyword evidence="1 2" id="KW-0472">Membrane</keyword>
<keyword evidence="1" id="KW-0460">Magnesium</keyword>
<comment type="function">
    <text evidence="1">Lipid phosphatase which dephosphorylates phosphatidylglycerophosphate (PGP) to phosphatidylglycerol (PG).</text>
</comment>
<feature type="transmembrane region" description="Helical" evidence="2">
    <location>
        <begin position="90"/>
        <end position="113"/>
    </location>
</feature>
<protein>
    <recommendedName>
        <fullName evidence="1">Phosphatidylglycerophosphatase A</fullName>
        <ecNumber evidence="1">3.1.3.27</ecNumber>
    </recommendedName>
    <alternativeName>
        <fullName evidence="1">Phosphatidylglycerolphosphate phosphatase A</fullName>
    </alternativeName>
</protein>
<feature type="domain" description="YutG/PgpA" evidence="3">
    <location>
        <begin position="14"/>
        <end position="151"/>
    </location>
</feature>
<feature type="transmembrane region" description="Helical" evidence="2">
    <location>
        <begin position="50"/>
        <end position="70"/>
    </location>
</feature>
<keyword evidence="1" id="KW-0443">Lipid metabolism</keyword>
<evidence type="ECO:0000313" key="4">
    <source>
        <dbReference type="EMBL" id="UUX50191.1"/>
    </source>
</evidence>
<dbReference type="PANTHER" id="PTHR36305:SF1">
    <property type="entry name" value="PHOSPHATIDYLGLYCEROPHOSPHATASE A"/>
    <property type="match status" value="1"/>
</dbReference>
<dbReference type="KEGG" id="naci:NUH88_00520"/>
<evidence type="ECO:0000256" key="2">
    <source>
        <dbReference type="SAM" id="Phobius"/>
    </source>
</evidence>
<comment type="cofactor">
    <cofactor evidence="1">
        <name>Mg(2+)</name>
        <dbReference type="ChEBI" id="CHEBI:18420"/>
    </cofactor>
</comment>
<dbReference type="GO" id="GO:0005886">
    <property type="term" value="C:plasma membrane"/>
    <property type="evidence" value="ECO:0007669"/>
    <property type="project" value="UniProtKB-SubCell"/>
</dbReference>
<evidence type="ECO:0000259" key="3">
    <source>
        <dbReference type="Pfam" id="PF04608"/>
    </source>
</evidence>
<dbReference type="CDD" id="cd06971">
    <property type="entry name" value="PgpA"/>
    <property type="match status" value="1"/>
</dbReference>
<keyword evidence="1" id="KW-0595">Phospholipid degradation</keyword>
<evidence type="ECO:0000313" key="5">
    <source>
        <dbReference type="Proteomes" id="UP001060336"/>
    </source>
</evidence>
<keyword evidence="1" id="KW-0997">Cell inner membrane</keyword>
<gene>
    <name evidence="4" type="ORF">NUH88_00520</name>
</gene>
<keyword evidence="1 2" id="KW-0812">Transmembrane</keyword>
<feature type="transmembrane region" description="Helical" evidence="2">
    <location>
        <begin position="134"/>
        <end position="155"/>
    </location>
</feature>
<dbReference type="InterPro" id="IPR007686">
    <property type="entry name" value="YutG/PgpA"/>
</dbReference>